<evidence type="ECO:0000313" key="1">
    <source>
        <dbReference type="EMBL" id="PYH96025.1"/>
    </source>
</evidence>
<accession>A0A319DF16</accession>
<organism evidence="1 2">
    <name type="scientific">Aspergillus ellipticus CBS 707.79</name>
    <dbReference type="NCBI Taxonomy" id="1448320"/>
    <lineage>
        <taxon>Eukaryota</taxon>
        <taxon>Fungi</taxon>
        <taxon>Dikarya</taxon>
        <taxon>Ascomycota</taxon>
        <taxon>Pezizomycotina</taxon>
        <taxon>Eurotiomycetes</taxon>
        <taxon>Eurotiomycetidae</taxon>
        <taxon>Eurotiales</taxon>
        <taxon>Aspergillaceae</taxon>
        <taxon>Aspergillus</taxon>
        <taxon>Aspergillus subgen. Circumdati</taxon>
    </lineage>
</organism>
<dbReference type="VEuPathDB" id="FungiDB:BO71DRAFT_408099"/>
<gene>
    <name evidence="1" type="ORF">BO71DRAFT_408099</name>
</gene>
<dbReference type="STRING" id="1448320.A0A319DF16"/>
<dbReference type="OrthoDB" id="5150743at2759"/>
<dbReference type="Proteomes" id="UP000247810">
    <property type="component" value="Unassembled WGS sequence"/>
</dbReference>
<dbReference type="AlphaFoldDB" id="A0A319DF16"/>
<sequence>MDYPCVKLFSGENLSFSWTSSFKEVRDPDLEAFLHQCCTAISSIKTELKQRRKQPRRSRPKIFEEHRERLGTCAAGIETSQELNDEQAKQAKIAVEIITTSQTTRFEKTYQDILNDISRLCGPELVLLCAAALGKHKISHLNKRDRLHLLDHLKKKESELKVSRLAALVDVYKIPKSLFKVSIINSLLSGVFYIYK</sequence>
<proteinExistence type="predicted"/>
<protein>
    <submittedName>
        <fullName evidence="1">Uncharacterized protein</fullName>
    </submittedName>
</protein>
<dbReference type="EMBL" id="KZ825844">
    <property type="protein sequence ID" value="PYH96025.1"/>
    <property type="molecule type" value="Genomic_DNA"/>
</dbReference>
<name>A0A319DF16_9EURO</name>
<evidence type="ECO:0000313" key="2">
    <source>
        <dbReference type="Proteomes" id="UP000247810"/>
    </source>
</evidence>
<keyword evidence="2" id="KW-1185">Reference proteome</keyword>
<reference evidence="1 2" key="1">
    <citation type="submission" date="2018-02" db="EMBL/GenBank/DDBJ databases">
        <title>The genomes of Aspergillus section Nigri reveals drivers in fungal speciation.</title>
        <authorList>
            <consortium name="DOE Joint Genome Institute"/>
            <person name="Vesth T.C."/>
            <person name="Nybo J."/>
            <person name="Theobald S."/>
            <person name="Brandl J."/>
            <person name="Frisvad J.C."/>
            <person name="Nielsen K.F."/>
            <person name="Lyhne E.K."/>
            <person name="Kogle M.E."/>
            <person name="Kuo A."/>
            <person name="Riley R."/>
            <person name="Clum A."/>
            <person name="Nolan M."/>
            <person name="Lipzen A."/>
            <person name="Salamov A."/>
            <person name="Henrissat B."/>
            <person name="Wiebenga A."/>
            <person name="De vries R.P."/>
            <person name="Grigoriev I.V."/>
            <person name="Mortensen U.H."/>
            <person name="Andersen M.R."/>
            <person name="Baker S.E."/>
        </authorList>
    </citation>
    <scope>NUCLEOTIDE SEQUENCE [LARGE SCALE GENOMIC DNA]</scope>
    <source>
        <strain evidence="1 2">CBS 707.79</strain>
    </source>
</reference>